<proteinExistence type="predicted"/>
<evidence type="ECO:0000256" key="4">
    <source>
        <dbReference type="PROSITE-ProRule" id="PRU00169"/>
    </source>
</evidence>
<evidence type="ECO:0000256" key="3">
    <source>
        <dbReference type="ARBA" id="ARBA00023163"/>
    </source>
</evidence>
<dbReference type="PROSITE" id="PS00041">
    <property type="entry name" value="HTH_ARAC_FAMILY_1"/>
    <property type="match status" value="1"/>
</dbReference>
<accession>A0ABQ6NGQ6</accession>
<dbReference type="InterPro" id="IPR011006">
    <property type="entry name" value="CheY-like_superfamily"/>
</dbReference>
<evidence type="ECO:0000259" key="5">
    <source>
        <dbReference type="PROSITE" id="PS01124"/>
    </source>
</evidence>
<keyword evidence="1" id="KW-0805">Transcription regulation</keyword>
<dbReference type="EMBL" id="BTCL01000002">
    <property type="protein sequence ID" value="GMK43748.1"/>
    <property type="molecule type" value="Genomic_DNA"/>
</dbReference>
<dbReference type="PROSITE" id="PS50110">
    <property type="entry name" value="RESPONSE_REGULATORY"/>
    <property type="match status" value="1"/>
</dbReference>
<dbReference type="PROSITE" id="PS01124">
    <property type="entry name" value="HTH_ARAC_FAMILY_2"/>
    <property type="match status" value="1"/>
</dbReference>
<dbReference type="Pfam" id="PF12833">
    <property type="entry name" value="HTH_18"/>
    <property type="match status" value="1"/>
</dbReference>
<organism evidence="7 8">
    <name type="scientific">Paenibacillus glycanilyticus</name>
    <dbReference type="NCBI Taxonomy" id="126569"/>
    <lineage>
        <taxon>Bacteria</taxon>
        <taxon>Bacillati</taxon>
        <taxon>Bacillota</taxon>
        <taxon>Bacilli</taxon>
        <taxon>Bacillales</taxon>
        <taxon>Paenibacillaceae</taxon>
        <taxon>Paenibacillus</taxon>
    </lineage>
</organism>
<dbReference type="InterPro" id="IPR018060">
    <property type="entry name" value="HTH_AraC"/>
</dbReference>
<dbReference type="InterPro" id="IPR001789">
    <property type="entry name" value="Sig_transdc_resp-reg_receiver"/>
</dbReference>
<dbReference type="Gene3D" id="3.40.50.2300">
    <property type="match status" value="1"/>
</dbReference>
<evidence type="ECO:0000256" key="1">
    <source>
        <dbReference type="ARBA" id="ARBA00023015"/>
    </source>
</evidence>
<sequence length="544" mass="61207">MLKVMIVEDEPLIRAGLKHYFPWEQLGVGGIVEAENGKAGVDVALREKPDLIVTDIRMPEMNGLEMIEQLKPLLPNASFIILTGYNEFKYAQEAIRLGVVQEYLLKPLEYDVSMEAITACINRLEQKREERRKKQDFEAKAAELTKWQYGQAVKQLMDGSLSDLPGWRQLLGLNEQSEPTYVALAASCFGRGGLQQERKWRQTAEQLIGKAAADISPVHRLMGYTSRGRLYVLLVLAGLSDPAEAGQLLSKRLASSLNPLHPDTRLYLSVGAATSDPAQAGVALKSAGQSLLQRFASPEQWLISADQGPVDESPAGGDRFVSLHPDDRKKLQACLEQGDSAAAGELMDRLREQSEKALPHIEAEQWLVFLQEIINVTLRFAHKEGIPTQGVSSEKLLDLSFVHDYGTLKSLFEYLALWVVHLNDIYSKQTHSASQENAVFSQIKGFIEKNIDQELSLQMVADHFFYNPSYLSRLFKSKLNQNYLSFVTEIRIDYAKKLLRDPNRLVTDVCAMCGYKSYKHFVKMFRLVAGATPTDYRRQLGIMH</sequence>
<dbReference type="Gene3D" id="1.10.10.60">
    <property type="entry name" value="Homeodomain-like"/>
    <property type="match status" value="2"/>
</dbReference>
<keyword evidence="8" id="KW-1185">Reference proteome</keyword>
<dbReference type="SUPFAM" id="SSF52172">
    <property type="entry name" value="CheY-like"/>
    <property type="match status" value="1"/>
</dbReference>
<keyword evidence="2" id="KW-0238">DNA-binding</keyword>
<dbReference type="SUPFAM" id="SSF46689">
    <property type="entry name" value="Homeodomain-like"/>
    <property type="match status" value="2"/>
</dbReference>
<dbReference type="PANTHER" id="PTHR43280">
    <property type="entry name" value="ARAC-FAMILY TRANSCRIPTIONAL REGULATOR"/>
    <property type="match status" value="1"/>
</dbReference>
<dbReference type="InterPro" id="IPR009057">
    <property type="entry name" value="Homeodomain-like_sf"/>
</dbReference>
<dbReference type="InterPro" id="IPR018062">
    <property type="entry name" value="HTH_AraC-typ_CS"/>
</dbReference>
<keyword evidence="4" id="KW-0597">Phosphoprotein</keyword>
<dbReference type="Proteomes" id="UP001285921">
    <property type="component" value="Unassembled WGS sequence"/>
</dbReference>
<protein>
    <recommendedName>
        <fullName evidence="9">DNA-binding response regulator</fullName>
    </recommendedName>
</protein>
<dbReference type="RefSeq" id="WP_317978953.1">
    <property type="nucleotide sequence ID" value="NZ_BTCL01000002.1"/>
</dbReference>
<feature type="domain" description="Response regulatory" evidence="6">
    <location>
        <begin position="3"/>
        <end position="121"/>
    </location>
</feature>
<evidence type="ECO:0000256" key="2">
    <source>
        <dbReference type="ARBA" id="ARBA00023125"/>
    </source>
</evidence>
<dbReference type="SMART" id="SM00342">
    <property type="entry name" value="HTH_ARAC"/>
    <property type="match status" value="1"/>
</dbReference>
<evidence type="ECO:0000313" key="7">
    <source>
        <dbReference type="EMBL" id="GMK43748.1"/>
    </source>
</evidence>
<gene>
    <name evidence="7" type="ORF">PghCCS26_08750</name>
</gene>
<keyword evidence="3" id="KW-0804">Transcription</keyword>
<evidence type="ECO:0000313" key="8">
    <source>
        <dbReference type="Proteomes" id="UP001285921"/>
    </source>
</evidence>
<comment type="caution">
    <text evidence="7">The sequence shown here is derived from an EMBL/GenBank/DDBJ whole genome shotgun (WGS) entry which is preliminary data.</text>
</comment>
<dbReference type="PANTHER" id="PTHR43280:SF34">
    <property type="entry name" value="ARAC-FAMILY TRANSCRIPTIONAL REGULATOR"/>
    <property type="match status" value="1"/>
</dbReference>
<evidence type="ECO:0008006" key="9">
    <source>
        <dbReference type="Google" id="ProtNLM"/>
    </source>
</evidence>
<evidence type="ECO:0000259" key="6">
    <source>
        <dbReference type="PROSITE" id="PS50110"/>
    </source>
</evidence>
<reference evidence="7 8" key="1">
    <citation type="submission" date="2023-05" db="EMBL/GenBank/DDBJ databases">
        <title>Draft genome of Paenibacillus sp. CCS26.</title>
        <authorList>
            <person name="Akita H."/>
            <person name="Shinto Y."/>
            <person name="Kimura Z."/>
        </authorList>
    </citation>
    <scope>NUCLEOTIDE SEQUENCE [LARGE SCALE GENOMIC DNA]</scope>
    <source>
        <strain evidence="7 8">CCS26</strain>
    </source>
</reference>
<feature type="modified residue" description="4-aspartylphosphate" evidence="4">
    <location>
        <position position="55"/>
    </location>
</feature>
<dbReference type="CDD" id="cd17536">
    <property type="entry name" value="REC_YesN-like"/>
    <property type="match status" value="1"/>
</dbReference>
<dbReference type="SMART" id="SM00448">
    <property type="entry name" value="REC"/>
    <property type="match status" value="1"/>
</dbReference>
<feature type="domain" description="HTH araC/xylS-type" evidence="5">
    <location>
        <begin position="441"/>
        <end position="539"/>
    </location>
</feature>
<name>A0ABQ6NGQ6_9BACL</name>
<dbReference type="Pfam" id="PF00072">
    <property type="entry name" value="Response_reg"/>
    <property type="match status" value="1"/>
</dbReference>